<evidence type="ECO:0000313" key="1">
    <source>
        <dbReference type="EMBL" id="KAK1394564.1"/>
    </source>
</evidence>
<protein>
    <submittedName>
        <fullName evidence="1">Uncharacterized protein</fullName>
    </submittedName>
</protein>
<name>A0AAD8N2W9_9APIA</name>
<reference evidence="1" key="1">
    <citation type="submission" date="2023-02" db="EMBL/GenBank/DDBJ databases">
        <title>Genome of toxic invasive species Heracleum sosnowskyi carries increased number of genes despite the absence of recent whole-genome duplications.</title>
        <authorList>
            <person name="Schelkunov M."/>
            <person name="Shtratnikova V."/>
            <person name="Makarenko M."/>
            <person name="Klepikova A."/>
            <person name="Omelchenko D."/>
            <person name="Novikova G."/>
            <person name="Obukhova E."/>
            <person name="Bogdanov V."/>
            <person name="Penin A."/>
            <person name="Logacheva M."/>
        </authorList>
    </citation>
    <scope>NUCLEOTIDE SEQUENCE</scope>
    <source>
        <strain evidence="1">Hsosn_3</strain>
        <tissue evidence="1">Leaf</tissue>
    </source>
</reference>
<reference evidence="1" key="2">
    <citation type="submission" date="2023-05" db="EMBL/GenBank/DDBJ databases">
        <authorList>
            <person name="Schelkunov M.I."/>
        </authorList>
    </citation>
    <scope>NUCLEOTIDE SEQUENCE</scope>
    <source>
        <strain evidence="1">Hsosn_3</strain>
        <tissue evidence="1">Leaf</tissue>
    </source>
</reference>
<sequence>MEALCSTLYRLLPYPIYGRSLIRDPYGLGDIFQKTRVARGIRQNEKLLKKKEDAAQDSSKIKVRATFVITEAHIQALKNTVLSEPPTLTSMNCSHVNRKLSGSCVADLK</sequence>
<keyword evidence="2" id="KW-1185">Reference proteome</keyword>
<organism evidence="1 2">
    <name type="scientific">Heracleum sosnowskyi</name>
    <dbReference type="NCBI Taxonomy" id="360622"/>
    <lineage>
        <taxon>Eukaryota</taxon>
        <taxon>Viridiplantae</taxon>
        <taxon>Streptophyta</taxon>
        <taxon>Embryophyta</taxon>
        <taxon>Tracheophyta</taxon>
        <taxon>Spermatophyta</taxon>
        <taxon>Magnoliopsida</taxon>
        <taxon>eudicotyledons</taxon>
        <taxon>Gunneridae</taxon>
        <taxon>Pentapetalae</taxon>
        <taxon>asterids</taxon>
        <taxon>campanulids</taxon>
        <taxon>Apiales</taxon>
        <taxon>Apiaceae</taxon>
        <taxon>Apioideae</taxon>
        <taxon>apioid superclade</taxon>
        <taxon>Tordylieae</taxon>
        <taxon>Tordyliinae</taxon>
        <taxon>Heracleum</taxon>
    </lineage>
</organism>
<accession>A0AAD8N2W9</accession>
<dbReference type="AlphaFoldDB" id="A0AAD8N2W9"/>
<gene>
    <name evidence="1" type="ORF">POM88_013620</name>
</gene>
<dbReference type="Proteomes" id="UP001237642">
    <property type="component" value="Unassembled WGS sequence"/>
</dbReference>
<evidence type="ECO:0000313" key="2">
    <source>
        <dbReference type="Proteomes" id="UP001237642"/>
    </source>
</evidence>
<dbReference type="EMBL" id="JAUIZM010000003">
    <property type="protein sequence ID" value="KAK1394564.1"/>
    <property type="molecule type" value="Genomic_DNA"/>
</dbReference>
<proteinExistence type="predicted"/>
<comment type="caution">
    <text evidence="1">The sequence shown here is derived from an EMBL/GenBank/DDBJ whole genome shotgun (WGS) entry which is preliminary data.</text>
</comment>